<dbReference type="Proteomes" id="UP000190328">
    <property type="component" value="Unassembled WGS sequence"/>
</dbReference>
<accession>A0A1T4PFP0</accession>
<sequence length="226" mass="26156">MATEGKLSDLDYCYASWELLKDLEKNSYSRNECIRAFQEKANARQTLIIGIFAMILPLIVWGRLLLSGNGLRDILSSNVATRLVGLLMVSAFLFVLVFMLLKSFWETKALRPLKKMTEKDLRANLMETVQNIDNQAESIVNHRIFSEGRIPENFLSAEMLPLLIRYFERGQVTIMKEAIYSLKLELQNTGYYTNLMPSETLLQKEREYLSDERSNLEKKIEEGEKL</sequence>
<gene>
    <name evidence="2" type="ORF">SAMN02745116_01793</name>
</gene>
<dbReference type="AlphaFoldDB" id="A0A1T4PFP0"/>
<keyword evidence="3" id="KW-1185">Reference proteome</keyword>
<feature type="transmembrane region" description="Helical" evidence="1">
    <location>
        <begin position="47"/>
        <end position="66"/>
    </location>
</feature>
<proteinExistence type="predicted"/>
<keyword evidence="1" id="KW-0472">Membrane</keyword>
<protein>
    <submittedName>
        <fullName evidence="2">Uncharacterized protein</fullName>
    </submittedName>
</protein>
<keyword evidence="1" id="KW-0812">Transmembrane</keyword>
<dbReference type="OrthoDB" id="2243091at2"/>
<name>A0A1T4PFP0_9ENTE</name>
<evidence type="ECO:0000313" key="3">
    <source>
        <dbReference type="Proteomes" id="UP000190328"/>
    </source>
</evidence>
<evidence type="ECO:0000313" key="2">
    <source>
        <dbReference type="EMBL" id="SJZ90312.1"/>
    </source>
</evidence>
<organism evidence="2 3">
    <name type="scientific">Pilibacter termitis</name>
    <dbReference type="NCBI Taxonomy" id="263852"/>
    <lineage>
        <taxon>Bacteria</taxon>
        <taxon>Bacillati</taxon>
        <taxon>Bacillota</taxon>
        <taxon>Bacilli</taxon>
        <taxon>Lactobacillales</taxon>
        <taxon>Enterococcaceae</taxon>
        <taxon>Pilibacter</taxon>
    </lineage>
</organism>
<dbReference type="EMBL" id="FUXI01000020">
    <property type="protein sequence ID" value="SJZ90312.1"/>
    <property type="molecule type" value="Genomic_DNA"/>
</dbReference>
<evidence type="ECO:0000256" key="1">
    <source>
        <dbReference type="SAM" id="Phobius"/>
    </source>
</evidence>
<keyword evidence="1" id="KW-1133">Transmembrane helix</keyword>
<feature type="transmembrane region" description="Helical" evidence="1">
    <location>
        <begin position="86"/>
        <end position="105"/>
    </location>
</feature>
<dbReference type="RefSeq" id="WP_078807724.1">
    <property type="nucleotide sequence ID" value="NZ_FUXI01000020.1"/>
</dbReference>
<dbReference type="STRING" id="263852.SAMN02745116_01793"/>
<reference evidence="2 3" key="1">
    <citation type="submission" date="2017-02" db="EMBL/GenBank/DDBJ databases">
        <authorList>
            <person name="Peterson S.W."/>
        </authorList>
    </citation>
    <scope>NUCLEOTIDE SEQUENCE [LARGE SCALE GENOMIC DNA]</scope>
    <source>
        <strain evidence="2 3">ATCC BAA-1030</strain>
    </source>
</reference>